<evidence type="ECO:0000259" key="1">
    <source>
        <dbReference type="Pfam" id="PF09339"/>
    </source>
</evidence>
<proteinExistence type="predicted"/>
<accession>X1KG15</accession>
<dbReference type="AlphaFoldDB" id="X1KG15"/>
<dbReference type="InterPro" id="IPR036390">
    <property type="entry name" value="WH_DNA-bd_sf"/>
</dbReference>
<reference evidence="2" key="1">
    <citation type="journal article" date="2014" name="Front. Microbiol.">
        <title>High frequency of phylogenetically diverse reductive dehalogenase-homologous genes in deep subseafloor sedimentary metagenomes.</title>
        <authorList>
            <person name="Kawai M."/>
            <person name="Futagami T."/>
            <person name="Toyoda A."/>
            <person name="Takaki Y."/>
            <person name="Nishi S."/>
            <person name="Hori S."/>
            <person name="Arai W."/>
            <person name="Tsubouchi T."/>
            <person name="Morono Y."/>
            <person name="Uchiyama I."/>
            <person name="Ito T."/>
            <person name="Fujiyama A."/>
            <person name="Inagaki F."/>
            <person name="Takami H."/>
        </authorList>
    </citation>
    <scope>NUCLEOTIDE SEQUENCE</scope>
    <source>
        <strain evidence="2">Expedition CK06-06</strain>
    </source>
</reference>
<dbReference type="InterPro" id="IPR005471">
    <property type="entry name" value="Tscrpt_reg_IclR_N"/>
</dbReference>
<feature type="domain" description="HTH iclR-type" evidence="1">
    <location>
        <begin position="11"/>
        <end position="53"/>
    </location>
</feature>
<gene>
    <name evidence="2" type="ORF">S06H3_19384</name>
</gene>
<organism evidence="2">
    <name type="scientific">marine sediment metagenome</name>
    <dbReference type="NCBI Taxonomy" id="412755"/>
    <lineage>
        <taxon>unclassified sequences</taxon>
        <taxon>metagenomes</taxon>
        <taxon>ecological metagenomes</taxon>
    </lineage>
</organism>
<dbReference type="EMBL" id="BARV01009921">
    <property type="protein sequence ID" value="GAI05618.1"/>
    <property type="molecule type" value="Genomic_DNA"/>
</dbReference>
<feature type="non-terminal residue" evidence="2">
    <location>
        <position position="60"/>
    </location>
</feature>
<protein>
    <recommendedName>
        <fullName evidence="1">HTH iclR-type domain-containing protein</fullName>
    </recommendedName>
</protein>
<evidence type="ECO:0000313" key="2">
    <source>
        <dbReference type="EMBL" id="GAI05618.1"/>
    </source>
</evidence>
<name>X1KG15_9ZZZZ</name>
<comment type="caution">
    <text evidence="2">The sequence shown here is derived from an EMBL/GenBank/DDBJ whole genome shotgun (WGS) entry which is preliminary data.</text>
</comment>
<dbReference type="InterPro" id="IPR036388">
    <property type="entry name" value="WH-like_DNA-bd_sf"/>
</dbReference>
<dbReference type="Pfam" id="PF09339">
    <property type="entry name" value="HTH_IclR"/>
    <property type="match status" value="1"/>
</dbReference>
<sequence length="60" mass="7003">MNETVLKSEDLRVLRCLSSEKMSRTRCVNESGLPLTQVRRCLERLIPKGYVKRKAKGYYV</sequence>
<dbReference type="SUPFAM" id="SSF46785">
    <property type="entry name" value="Winged helix' DNA-binding domain"/>
    <property type="match status" value="1"/>
</dbReference>
<dbReference type="Gene3D" id="1.10.10.10">
    <property type="entry name" value="Winged helix-like DNA-binding domain superfamily/Winged helix DNA-binding domain"/>
    <property type="match status" value="1"/>
</dbReference>